<dbReference type="PANTHER" id="PTHR46613">
    <property type="entry name" value="RADIAL SPOKE HEAD 10 HOMOLOG B-RELATED"/>
    <property type="match status" value="1"/>
</dbReference>
<sequence length="1424" mass="160967">MTTTRPRTAGFTGKIGKRKGGRTVKKDIISSTFKGRPASAGGVGARFLMERSRLLSRGTLKNTSSNSNSSSSKSGGLGLGGSLTVNCDFKKDPSVFRVTPSRDLRDDIDELMVNLEKQSPEGFRYERKKELIKKNNRLLNSSPTGGRRHGEEEVEASMKAHLGKRRKDVVKADLGGENKANNDVNTRISLLQRRRNDDSEGEGEGEGEESDEDFEHGRDSGKGKFLNRIQQKIEDAAANNFTPQHAAIVLHKKHVMPKLAGRQEMTLKTSCGGKVDTTWISNYNLDRPDYLSLSVHAGLKIQESRHLGKKGVIPLHASIAIAIYHLYEGLPRMSRVAKGIGMVLDRLMHSVFALEGGDFFDSRKGLPTLEHLLTLPTHFDQAGYFFNLLKSELKVRPLLLEKLEKLKKERELEANVLNRACTFWANHILRNIIYRWRSEVEMNGKRMLMGKYLLQMTSLKMSTVFRKWREWYMREKAEREKSRWRTAKSDAKKLEIETETKRSRVKNLAAETRKLKTQLEVVKRELKEKLLILHDPARQKRTLGKIVGCFGRSLQLMKPCLMETMSSSIKDLSSKGVENLRLSTIMTFEKDAFLPFGEFAEEDRWDESVEEDIRVWRPGLLKSKEFSHCFTPLITRAGKTLKRFVNYCLLHEMEGKRGIPGCSTPTIPLRTIGVKGVLDSHAVPFETFDDMTSCNNYVALLNYFSKVCKKQVQVQDNYKDETELPKEFVKEHKNVHTAHLVQYHCHKKSNPPVARFIRLDDLTKLEIPKSDKLVLIETERLQAKKQQQQATGIIVHMMSQYCGQRVHIENVSDVRCFSMLSEMFFQFYRNFGVGVQGMSKFLNEMFNKGLGTSMRSHGQIINDIVGFTPWFYSHEQLGELAKELHNNLVVIKTSANTTTKHILHGYEDRIRYREYSNELMNCCWQGNCTSILARKVRTEEDIDDGTYTTVRREQVDNEFRRLGITDEDERDEECAKMKAILKNRIRDIRRIFQFYAAVSDSGGITELDHQECWKFVKDCRLQKDRKALPSVRVDLIFQSCTIDHSKKGLDRVKSVHPELGPTQFVEFIARLASYRYNKGSWSERLEKMINDDILPNACSVDIDVFRERISGDKCKAVVKKHRHNMEIIYKDYAAEDQSLESLGSLDTMNANELVICCRDFKLVGPLLSERAVRVLFAYVQHDEELIEELESKGKPVNVVDEGDDDEMVFAEYLESQMAIGAQMNPDPYNVLNIRIDRYFSLNLISKAMDMVRFNGKGLRKIRRMSMEKSPSRNRRGSLSQEEGGGGGAGGKERRGSFSRAGSRRGSFSGEGAGEDGGGRASRRPSFAGEMRRKSFRGLGGEGGGGGGGGGIASADLEKLQKAMEAAGDSIAAERGGGGGTESVVKKQVDGGGSADVDDDGADFIELLGGLDELERTVSNEVSKF</sequence>
<organism evidence="5 6">
    <name type="scientific">Triparma strigata</name>
    <dbReference type="NCBI Taxonomy" id="1606541"/>
    <lineage>
        <taxon>Eukaryota</taxon>
        <taxon>Sar</taxon>
        <taxon>Stramenopiles</taxon>
        <taxon>Ochrophyta</taxon>
        <taxon>Bolidophyceae</taxon>
        <taxon>Parmales</taxon>
        <taxon>Triparmaceae</taxon>
        <taxon>Triparma</taxon>
    </lineage>
</organism>
<feature type="region of interest" description="Disordered" evidence="4">
    <location>
        <begin position="134"/>
        <end position="222"/>
    </location>
</feature>
<feature type="coiled-coil region" evidence="3">
    <location>
        <begin position="474"/>
        <end position="529"/>
    </location>
</feature>
<feature type="region of interest" description="Disordered" evidence="4">
    <location>
        <begin position="57"/>
        <end position="77"/>
    </location>
</feature>
<name>A0A9W7BGW4_9STRA</name>
<dbReference type="Gene3D" id="1.10.238.10">
    <property type="entry name" value="EF-hand"/>
    <property type="match status" value="1"/>
</dbReference>
<keyword evidence="3" id="KW-0175">Coiled coil</keyword>
<dbReference type="Proteomes" id="UP001165085">
    <property type="component" value="Unassembled WGS sequence"/>
</dbReference>
<keyword evidence="6" id="KW-1185">Reference proteome</keyword>
<accession>A0A9W7BGW4</accession>
<feature type="compositionally biased region" description="Low complexity" evidence="4">
    <location>
        <begin position="58"/>
        <end position="74"/>
    </location>
</feature>
<dbReference type="PANTHER" id="PTHR46613:SF1">
    <property type="entry name" value="RADIAL SPOKE HEAD 10 HOMOLOG B-RELATED"/>
    <property type="match status" value="1"/>
</dbReference>
<evidence type="ECO:0000256" key="1">
    <source>
        <dbReference type="ARBA" id="ARBA00004316"/>
    </source>
</evidence>
<dbReference type="EMBL" id="BRXY01000314">
    <property type="protein sequence ID" value="GMH86483.1"/>
    <property type="molecule type" value="Genomic_DNA"/>
</dbReference>
<gene>
    <name evidence="5" type="ORF">TrST_g3355</name>
</gene>
<dbReference type="OrthoDB" id="196284at2759"/>
<protein>
    <submittedName>
        <fullName evidence="5">Uncharacterized protein</fullName>
    </submittedName>
</protein>
<evidence type="ECO:0000256" key="4">
    <source>
        <dbReference type="SAM" id="MobiDB-lite"/>
    </source>
</evidence>
<feature type="region of interest" description="Disordered" evidence="4">
    <location>
        <begin position="1262"/>
        <end position="1355"/>
    </location>
</feature>
<feature type="compositionally biased region" description="Acidic residues" evidence="4">
    <location>
        <begin position="199"/>
        <end position="214"/>
    </location>
</feature>
<feature type="compositionally biased region" description="Gly residues" evidence="4">
    <location>
        <begin position="1308"/>
        <end position="1319"/>
    </location>
</feature>
<feature type="compositionally biased region" description="Gly residues" evidence="4">
    <location>
        <begin position="1337"/>
        <end position="1351"/>
    </location>
</feature>
<comment type="caution">
    <text evidence="5">The sequence shown here is derived from an EMBL/GenBank/DDBJ whole genome shotgun (WGS) entry which is preliminary data.</text>
</comment>
<evidence type="ECO:0000313" key="5">
    <source>
        <dbReference type="EMBL" id="GMH86483.1"/>
    </source>
</evidence>
<reference evidence="6" key="1">
    <citation type="journal article" date="2023" name="Commun. Biol.">
        <title>Genome analysis of Parmales, the sister group of diatoms, reveals the evolutionary specialization of diatoms from phago-mixotrophs to photoautotrophs.</title>
        <authorList>
            <person name="Ban H."/>
            <person name="Sato S."/>
            <person name="Yoshikawa S."/>
            <person name="Yamada K."/>
            <person name="Nakamura Y."/>
            <person name="Ichinomiya M."/>
            <person name="Sato N."/>
            <person name="Blanc-Mathieu R."/>
            <person name="Endo H."/>
            <person name="Kuwata A."/>
            <person name="Ogata H."/>
        </authorList>
    </citation>
    <scope>NUCLEOTIDE SEQUENCE [LARGE SCALE GENOMIC DNA]</scope>
    <source>
        <strain evidence="6">NIES 3701</strain>
    </source>
</reference>
<comment type="subcellular location">
    <subcellularLocation>
        <location evidence="1">Cell projection</location>
    </subcellularLocation>
</comment>
<evidence type="ECO:0000313" key="6">
    <source>
        <dbReference type="Proteomes" id="UP001165085"/>
    </source>
</evidence>
<evidence type="ECO:0000256" key="2">
    <source>
        <dbReference type="ARBA" id="ARBA00023273"/>
    </source>
</evidence>
<feature type="region of interest" description="Disordered" evidence="4">
    <location>
        <begin position="1"/>
        <end position="23"/>
    </location>
</feature>
<proteinExistence type="predicted"/>
<feature type="compositionally biased region" description="Polar residues" evidence="4">
    <location>
        <begin position="179"/>
        <end position="189"/>
    </location>
</feature>
<dbReference type="GO" id="GO:0042995">
    <property type="term" value="C:cell projection"/>
    <property type="evidence" value="ECO:0007669"/>
    <property type="project" value="UniProtKB-SubCell"/>
</dbReference>
<keyword evidence="2" id="KW-0966">Cell projection</keyword>
<evidence type="ECO:0000256" key="3">
    <source>
        <dbReference type="SAM" id="Coils"/>
    </source>
</evidence>
<feature type="compositionally biased region" description="Low complexity" evidence="4">
    <location>
        <begin position="1297"/>
        <end position="1307"/>
    </location>
</feature>